<organism evidence="2 3">
    <name type="scientific">Streptomyces thermolilacinus SPC6</name>
    <dbReference type="NCBI Taxonomy" id="1306406"/>
    <lineage>
        <taxon>Bacteria</taxon>
        <taxon>Bacillati</taxon>
        <taxon>Actinomycetota</taxon>
        <taxon>Actinomycetes</taxon>
        <taxon>Kitasatosporales</taxon>
        <taxon>Streptomycetaceae</taxon>
        <taxon>Streptomyces</taxon>
    </lineage>
</organism>
<name>A0A1D3DSE9_9ACTN</name>
<accession>A0A1D3DSE9</accession>
<dbReference type="EMBL" id="ASHX02000001">
    <property type="protein sequence ID" value="OEJ95254.1"/>
    <property type="molecule type" value="Genomic_DNA"/>
</dbReference>
<evidence type="ECO:0000313" key="2">
    <source>
        <dbReference type="EMBL" id="OEJ95254.1"/>
    </source>
</evidence>
<feature type="compositionally biased region" description="Pro residues" evidence="1">
    <location>
        <begin position="1"/>
        <end position="12"/>
    </location>
</feature>
<keyword evidence="3" id="KW-1185">Reference proteome</keyword>
<gene>
    <name evidence="2" type="ORF">J116_012920</name>
</gene>
<evidence type="ECO:0000313" key="3">
    <source>
        <dbReference type="Proteomes" id="UP000095329"/>
    </source>
</evidence>
<dbReference type="RefSeq" id="WP_023587493.1">
    <property type="nucleotide sequence ID" value="NZ_ASHX02000001.1"/>
</dbReference>
<protein>
    <submittedName>
        <fullName evidence="2">Uncharacterized protein</fullName>
    </submittedName>
</protein>
<dbReference type="STRING" id="1306406.J116_012920"/>
<proteinExistence type="predicted"/>
<feature type="region of interest" description="Disordered" evidence="1">
    <location>
        <begin position="42"/>
        <end position="69"/>
    </location>
</feature>
<sequence length="69" mass="7293">MHPHDAPSPPPVTGGAPHHAPHHATATERGAFALARCACGWSGPARRSRERARTDAVTHMSEAGLPVRQ</sequence>
<feature type="region of interest" description="Disordered" evidence="1">
    <location>
        <begin position="1"/>
        <end position="27"/>
    </location>
</feature>
<dbReference type="Proteomes" id="UP000095329">
    <property type="component" value="Unassembled WGS sequence"/>
</dbReference>
<dbReference type="OrthoDB" id="4872130at2"/>
<evidence type="ECO:0000256" key="1">
    <source>
        <dbReference type="SAM" id="MobiDB-lite"/>
    </source>
</evidence>
<reference evidence="2 3" key="1">
    <citation type="journal article" date="2013" name="Genome Announc.">
        <title>Genome Sequence of Streptomyces violaceusniger Strain SPC6, a Halotolerant Streptomycete That Exhibits Rapid Growth and Development.</title>
        <authorList>
            <person name="Chen X."/>
            <person name="Zhang B."/>
            <person name="Zhang W."/>
            <person name="Wu X."/>
            <person name="Zhang M."/>
            <person name="Chen T."/>
            <person name="Liu G."/>
            <person name="Dyson P."/>
        </authorList>
    </citation>
    <scope>NUCLEOTIDE SEQUENCE [LARGE SCALE GENOMIC DNA]</scope>
    <source>
        <strain evidence="2 3">SPC6</strain>
    </source>
</reference>
<comment type="caution">
    <text evidence="2">The sequence shown here is derived from an EMBL/GenBank/DDBJ whole genome shotgun (WGS) entry which is preliminary data.</text>
</comment>
<dbReference type="AlphaFoldDB" id="A0A1D3DSE9"/>